<proteinExistence type="predicted"/>
<dbReference type="EC" id="2.7.7.7" evidence="1"/>
<gene>
    <name evidence="7" type="ORF">B4U79_03937</name>
</gene>
<dbReference type="SUPFAM" id="SSF53098">
    <property type="entry name" value="Ribonuclease H-like"/>
    <property type="match status" value="1"/>
</dbReference>
<dbReference type="PROSITE" id="PS00447">
    <property type="entry name" value="DNA_POLYMERASE_A"/>
    <property type="match status" value="1"/>
</dbReference>
<dbReference type="Pfam" id="PF18136">
    <property type="entry name" value="DNApol_Exo"/>
    <property type="match status" value="1"/>
</dbReference>
<dbReference type="InterPro" id="IPR012337">
    <property type="entry name" value="RNaseH-like_sf"/>
</dbReference>
<dbReference type="Gene3D" id="3.30.70.370">
    <property type="match status" value="1"/>
</dbReference>
<dbReference type="InterPro" id="IPR019760">
    <property type="entry name" value="DNA-dir_DNA_pol_A_CS"/>
</dbReference>
<feature type="domain" description="DNA-directed DNA polymerase family A palm" evidence="6">
    <location>
        <begin position="778"/>
        <end position="1011"/>
    </location>
</feature>
<dbReference type="SUPFAM" id="SSF56672">
    <property type="entry name" value="DNA/RNA polymerases"/>
    <property type="match status" value="1"/>
</dbReference>
<accession>A0A3S3NXD5</accession>
<sequence>MFSKKSFAFCFISKRRNALSFSERIAHTKFRKNELEIQMISESLRDFIFGKRTTNESAVDIETIKEHLRKHGLWRRKESAVRFHKAKRSCESVEDKPLFQTSVTEPIEIEIPPIDGENVDQHFTAIGERYSKQYRNLVENLISEQIPAMPRKWDFIGGWTRYKTKPNGEIIEKHRVPFPGEEAMVFDVEVCMNDGSGDRPTIATAVSSKYWYSWCSHRLINCDNIHDLSFVTDESSAKLHDLIPVGRNCEKERLFIGHNVGFDRSFVKEQYDLKIDKTRFLDTMSLHIAISGLTGYQRALSFSYNTARKNGTKDYEVSQRLELSGHPNPKNWEKSGSLNSLIDVYKFYCNKELSKEPRDLFVKGSLGEIKSNFQELMSYCANDVFATFEIFCQQWKQYEKRFPHPVTLAGMLEMSVMYLPVNMSNWNRYLEEAQATYDDMGRELNLSLQHLANEACRLLKNEEYRKDVWLWDLDWSTQELRFRKNIKEVEEVTSKPKKFSRKIKNSDKDDEEECPSKFLTDLLNTKNSMNKVQPLLPGYPKWYREFCDHPFGASKRRSEDDMQEWEPGPFLISTQMRSVPKLLKLMWKGYALHYDEKEGWGFLVPSDSPVFNSEAFPYEQYLRLLNLYENRANYTKSDVHYFEPQDASIHLYESKKHQLFKSNGVDMFGCKFYRLPHKDGPDFRVGNPLGKEFLRYLDDGNLTTHSGSTANRVLKLSKALSYWKMNHKRIRAQMVIANESEKDFGALLPRVVVAGTVTRRAVEPTWLTASNAYEDRVGSELKAMIQSPKGYNFVGADVDAQEIWIASLLGDSQFGRMHGCTAIGWMTLQGNKADGTDIHSKIANLVGISRNQAKILNYGRIYGAGKSFAARFLQLSNPQMSEKEAKNKADKIYRQTKGNRKAMKLQEGDKVHRVWEGGSESNLFNKLEEIAMSEQPRTPVLGCQISTALVSAEVRKDFITSIINWVVQSSAVDYLHLMLVSMKWLMEYYNINGRFAISIHDEVRYLIAEEDRYKAALALQITNLLTRCMFAYKLEIMDLPQSIAFFNRVDIDTVLRKEVDMNCKTPSNPHGLDKGYNIKFGQSLSIENLLEIDEIKQWQEHLQNERKNEMLQ</sequence>
<evidence type="ECO:0000256" key="3">
    <source>
        <dbReference type="ARBA" id="ARBA00022695"/>
    </source>
</evidence>
<comment type="caution">
    <text evidence="7">The sequence shown here is derived from an EMBL/GenBank/DDBJ whole genome shotgun (WGS) entry which is preliminary data.</text>
</comment>
<keyword evidence="2" id="KW-0808">Transferase</keyword>
<dbReference type="SMART" id="SM00482">
    <property type="entry name" value="POLAc"/>
    <property type="match status" value="1"/>
</dbReference>
<dbReference type="GO" id="GO:0003677">
    <property type="term" value="F:DNA binding"/>
    <property type="evidence" value="ECO:0007669"/>
    <property type="project" value="InterPro"/>
</dbReference>
<keyword evidence="4" id="KW-0239">DNA-directed DNA polymerase</keyword>
<dbReference type="Gene3D" id="3.30.420.390">
    <property type="match status" value="2"/>
</dbReference>
<dbReference type="InterPro" id="IPR041336">
    <property type="entry name" value="DNApol_Exo"/>
</dbReference>
<evidence type="ECO:0000313" key="8">
    <source>
        <dbReference type="Proteomes" id="UP000285301"/>
    </source>
</evidence>
<protein>
    <recommendedName>
        <fullName evidence="1">DNA-directed DNA polymerase</fullName>
        <ecNumber evidence="1">2.7.7.7</ecNumber>
    </recommendedName>
    <alternativeName>
        <fullName evidence="5">Mitochondrial DNA polymerase catalytic subunit</fullName>
    </alternativeName>
</protein>
<organism evidence="7 8">
    <name type="scientific">Dinothrombium tinctorium</name>
    <dbReference type="NCBI Taxonomy" id="1965070"/>
    <lineage>
        <taxon>Eukaryota</taxon>
        <taxon>Metazoa</taxon>
        <taxon>Ecdysozoa</taxon>
        <taxon>Arthropoda</taxon>
        <taxon>Chelicerata</taxon>
        <taxon>Arachnida</taxon>
        <taxon>Acari</taxon>
        <taxon>Acariformes</taxon>
        <taxon>Trombidiformes</taxon>
        <taxon>Prostigmata</taxon>
        <taxon>Anystina</taxon>
        <taxon>Parasitengona</taxon>
        <taxon>Trombidioidea</taxon>
        <taxon>Trombidiidae</taxon>
        <taxon>Dinothrombium</taxon>
    </lineage>
</organism>
<evidence type="ECO:0000256" key="5">
    <source>
        <dbReference type="ARBA" id="ARBA00031966"/>
    </source>
</evidence>
<evidence type="ECO:0000313" key="7">
    <source>
        <dbReference type="EMBL" id="RWS03724.1"/>
    </source>
</evidence>
<dbReference type="Pfam" id="PF00476">
    <property type="entry name" value="DNA_pol_A"/>
    <property type="match status" value="1"/>
</dbReference>
<dbReference type="Proteomes" id="UP000285301">
    <property type="component" value="Unassembled WGS sequence"/>
</dbReference>
<dbReference type="AlphaFoldDB" id="A0A3S3NXD5"/>
<dbReference type="EMBL" id="NCKU01006214">
    <property type="protein sequence ID" value="RWS03724.1"/>
    <property type="molecule type" value="Genomic_DNA"/>
</dbReference>
<evidence type="ECO:0000259" key="6">
    <source>
        <dbReference type="SMART" id="SM00482"/>
    </source>
</evidence>
<dbReference type="FunFam" id="3.30.420.390:FF:000004">
    <property type="entry name" value="DNA polymerase subunit gamma-1, mitochondrial"/>
    <property type="match status" value="1"/>
</dbReference>
<evidence type="ECO:0000256" key="2">
    <source>
        <dbReference type="ARBA" id="ARBA00022679"/>
    </source>
</evidence>
<name>A0A3S3NXD5_9ACAR</name>
<evidence type="ECO:0000256" key="4">
    <source>
        <dbReference type="ARBA" id="ARBA00022932"/>
    </source>
</evidence>
<dbReference type="InterPro" id="IPR043502">
    <property type="entry name" value="DNA/RNA_pol_sf"/>
</dbReference>
<keyword evidence="8" id="KW-1185">Reference proteome</keyword>
<dbReference type="InterPro" id="IPR001098">
    <property type="entry name" value="DNA-dir_DNA_pol_A_palm_dom"/>
</dbReference>
<dbReference type="STRING" id="1965070.A0A3S3NXD5"/>
<dbReference type="PRINTS" id="PR00867">
    <property type="entry name" value="DNAPOLG"/>
</dbReference>
<dbReference type="PANTHER" id="PTHR10267:SF0">
    <property type="entry name" value="DNA POLYMERASE SUBUNIT GAMMA-1"/>
    <property type="match status" value="1"/>
</dbReference>
<dbReference type="GO" id="GO:0008408">
    <property type="term" value="F:3'-5' exonuclease activity"/>
    <property type="evidence" value="ECO:0007669"/>
    <property type="project" value="TreeGrafter"/>
</dbReference>
<reference evidence="7 8" key="1">
    <citation type="journal article" date="2018" name="Gigascience">
        <title>Genomes of trombidid mites reveal novel predicted allergens and laterally-transferred genes associated with secondary metabolism.</title>
        <authorList>
            <person name="Dong X."/>
            <person name="Chaisiri K."/>
            <person name="Xia D."/>
            <person name="Armstrong S.D."/>
            <person name="Fang Y."/>
            <person name="Donnelly M.J."/>
            <person name="Kadowaki T."/>
            <person name="McGarry J.W."/>
            <person name="Darby A.C."/>
            <person name="Makepeace B.L."/>
        </authorList>
    </citation>
    <scope>NUCLEOTIDE SEQUENCE [LARGE SCALE GENOMIC DNA]</scope>
    <source>
        <strain evidence="7">UoL-WK</strain>
    </source>
</reference>
<keyword evidence="3" id="KW-0548">Nucleotidyltransferase</keyword>
<dbReference type="GO" id="GO:0005760">
    <property type="term" value="C:gamma DNA polymerase complex"/>
    <property type="evidence" value="ECO:0007669"/>
    <property type="project" value="InterPro"/>
</dbReference>
<evidence type="ECO:0000256" key="1">
    <source>
        <dbReference type="ARBA" id="ARBA00012417"/>
    </source>
</evidence>
<dbReference type="OrthoDB" id="5588663at2759"/>
<dbReference type="Gene3D" id="1.10.150.20">
    <property type="entry name" value="5' to 3' exonuclease, C-terminal subdomain"/>
    <property type="match status" value="1"/>
</dbReference>
<dbReference type="GO" id="GO:0006264">
    <property type="term" value="P:mitochondrial DNA replication"/>
    <property type="evidence" value="ECO:0007669"/>
    <property type="project" value="TreeGrafter"/>
</dbReference>
<dbReference type="GO" id="GO:0003887">
    <property type="term" value="F:DNA-directed DNA polymerase activity"/>
    <property type="evidence" value="ECO:0007669"/>
    <property type="project" value="UniProtKB-KW"/>
</dbReference>
<dbReference type="InterPro" id="IPR002297">
    <property type="entry name" value="DNA-dir_DNA_pol_A_mt"/>
</dbReference>
<dbReference type="PANTHER" id="PTHR10267">
    <property type="entry name" value="DNA POLYMERASE SUBUNIT GAMMA-1"/>
    <property type="match status" value="1"/>
</dbReference>